<evidence type="ECO:0000259" key="1">
    <source>
        <dbReference type="Pfam" id="PF00149"/>
    </source>
</evidence>
<proteinExistence type="predicted"/>
<gene>
    <name evidence="2" type="ORF">BCD95_002894</name>
</gene>
<dbReference type="AlphaFoldDB" id="A0AAE5LQF7"/>
<organism evidence="2 3">
    <name type="scientific">Clostridium beijerinckii</name>
    <name type="common">Clostridium MP</name>
    <dbReference type="NCBI Taxonomy" id="1520"/>
    <lineage>
        <taxon>Bacteria</taxon>
        <taxon>Bacillati</taxon>
        <taxon>Bacillota</taxon>
        <taxon>Clostridia</taxon>
        <taxon>Eubacteriales</taxon>
        <taxon>Clostridiaceae</taxon>
        <taxon>Clostridium</taxon>
    </lineage>
</organism>
<dbReference type="EMBL" id="JABTDW010000001">
    <property type="protein sequence ID" value="NSB14635.1"/>
    <property type="molecule type" value="Genomic_DNA"/>
</dbReference>
<feature type="domain" description="Calcineurin-like phosphoesterase" evidence="1">
    <location>
        <begin position="2"/>
        <end position="87"/>
    </location>
</feature>
<dbReference type="Gene3D" id="3.60.21.10">
    <property type="match status" value="1"/>
</dbReference>
<dbReference type="SUPFAM" id="SSF56300">
    <property type="entry name" value="Metallo-dependent phosphatases"/>
    <property type="match status" value="1"/>
</dbReference>
<protein>
    <submittedName>
        <fullName evidence="2">Calcineurin-like phosphoesterase family protein</fullName>
    </submittedName>
</protein>
<evidence type="ECO:0000313" key="3">
    <source>
        <dbReference type="Proteomes" id="UP000822184"/>
    </source>
</evidence>
<dbReference type="Pfam" id="PF00149">
    <property type="entry name" value="Metallophos"/>
    <property type="match status" value="1"/>
</dbReference>
<accession>A0AAE5LQF7</accession>
<name>A0AAE5LQF7_CLOBE</name>
<dbReference type="Proteomes" id="UP000822184">
    <property type="component" value="Unassembled WGS sequence"/>
</dbReference>
<reference evidence="2" key="1">
    <citation type="submission" date="2020-06" db="EMBL/GenBank/DDBJ databases">
        <title>Genomic insights into acetone-butanol-ethanol (ABE) fermentation by sequencing solventogenic clostridia strains.</title>
        <authorList>
            <person name="Brown S."/>
        </authorList>
    </citation>
    <scope>NUCLEOTIDE SEQUENCE</scope>
    <source>
        <strain evidence="2">DJ123</strain>
    </source>
</reference>
<dbReference type="InterPro" id="IPR029052">
    <property type="entry name" value="Metallo-depent_PP-like"/>
</dbReference>
<comment type="caution">
    <text evidence="2">The sequence shown here is derived from an EMBL/GenBank/DDBJ whole genome shotgun (WGS) entry which is preliminary data.</text>
</comment>
<sequence length="173" mass="20622">MIYFTSDLHFNHEKIIKHTNRPFHTVDEMNGRLIKNWNNVIRPNDEVYILGDFTMKGGIIANHYLQLLCGTKYLIKGNHDNFIDDNAFNKDLFQWIKDYHEIKYRNYKFVLFHYPILEWNKKGHGSIHLHGHIHSDITYNLEMLKNEVKRYDVGVDANNYMPISIEEIIKTLG</sequence>
<dbReference type="RefSeq" id="WP_077853940.1">
    <property type="nucleotide sequence ID" value="NZ_JABTDW010000001.1"/>
</dbReference>
<evidence type="ECO:0000313" key="2">
    <source>
        <dbReference type="EMBL" id="NSB14635.1"/>
    </source>
</evidence>
<dbReference type="InterPro" id="IPR004843">
    <property type="entry name" value="Calcineurin-like_PHP"/>
</dbReference>